<reference evidence="2 3" key="2">
    <citation type="submission" date="2009-02" db="EMBL/GenBank/DDBJ databases">
        <title>Draft genome sequence of Blautia hydrogenotrophica DSM 10507 (Ruminococcus hydrogenotrophicus DSM 10507).</title>
        <authorList>
            <person name="Sudarsanam P."/>
            <person name="Ley R."/>
            <person name="Guruge J."/>
            <person name="Turnbaugh P.J."/>
            <person name="Mahowald M."/>
            <person name="Liep D."/>
            <person name="Gordon J."/>
        </authorList>
    </citation>
    <scope>NUCLEOTIDE SEQUENCE [LARGE SCALE GENOMIC DNA]</scope>
    <source>
        <strain evidence="3">DSM 10507 / JCM 14656 / S5a33</strain>
    </source>
</reference>
<feature type="compositionally biased region" description="Basic and acidic residues" evidence="1">
    <location>
        <begin position="29"/>
        <end position="40"/>
    </location>
</feature>
<evidence type="ECO:0000313" key="3">
    <source>
        <dbReference type="Proteomes" id="UP000003100"/>
    </source>
</evidence>
<comment type="caution">
    <text evidence="2">The sequence shown here is derived from an EMBL/GenBank/DDBJ whole genome shotgun (WGS) entry which is preliminary data.</text>
</comment>
<dbReference type="Proteomes" id="UP000003100">
    <property type="component" value="Unassembled WGS sequence"/>
</dbReference>
<evidence type="ECO:0000256" key="1">
    <source>
        <dbReference type="SAM" id="MobiDB-lite"/>
    </source>
</evidence>
<reference evidence="2 3" key="1">
    <citation type="submission" date="2009-01" db="EMBL/GenBank/DDBJ databases">
        <authorList>
            <person name="Fulton L."/>
            <person name="Clifton S."/>
            <person name="Fulton B."/>
            <person name="Xu J."/>
            <person name="Minx P."/>
            <person name="Pepin K.H."/>
            <person name="Johnson M."/>
            <person name="Bhonagiri V."/>
            <person name="Nash W.E."/>
            <person name="Mardis E.R."/>
            <person name="Wilson R.K."/>
        </authorList>
    </citation>
    <scope>NUCLEOTIDE SEQUENCE [LARGE SCALE GENOMIC DNA]</scope>
    <source>
        <strain evidence="3">DSM 10507 / JCM 14656 / S5a33</strain>
    </source>
</reference>
<organism evidence="2 3">
    <name type="scientific">Blautia hydrogenotrophica (strain DSM 10507 / JCM 14656 / S5a33)</name>
    <name type="common">Ruminococcus hydrogenotrophicus</name>
    <dbReference type="NCBI Taxonomy" id="476272"/>
    <lineage>
        <taxon>Bacteria</taxon>
        <taxon>Bacillati</taxon>
        <taxon>Bacillota</taxon>
        <taxon>Clostridia</taxon>
        <taxon>Lachnospirales</taxon>
        <taxon>Lachnospiraceae</taxon>
        <taxon>Blautia</taxon>
    </lineage>
</organism>
<proteinExistence type="predicted"/>
<name>C0CJU7_BLAHS</name>
<dbReference type="EMBL" id="ACBZ01000049">
    <property type="protein sequence ID" value="EEG49956.1"/>
    <property type="molecule type" value="Genomic_DNA"/>
</dbReference>
<evidence type="ECO:0000313" key="2">
    <source>
        <dbReference type="EMBL" id="EEG49956.1"/>
    </source>
</evidence>
<accession>C0CJU7</accession>
<sequence length="40" mass="4398">MRRSEGRGRSKHACESCCESEGIGTTSRSEMERSGIELHG</sequence>
<dbReference type="HOGENOM" id="CLU_3285705_0_0_9"/>
<dbReference type="AlphaFoldDB" id="C0CJU7"/>
<feature type="region of interest" description="Disordered" evidence="1">
    <location>
        <begin position="19"/>
        <end position="40"/>
    </location>
</feature>
<protein>
    <submittedName>
        <fullName evidence="2">Uncharacterized protein</fullName>
    </submittedName>
</protein>
<dbReference type="PATRIC" id="fig|476272.21.peg.2462"/>
<keyword evidence="3" id="KW-1185">Reference proteome</keyword>
<gene>
    <name evidence="2" type="ORF">RUMHYD_01117</name>
</gene>